<dbReference type="STRING" id="63057.A0A2P5CR44"/>
<name>A0A2P5CR44_TREOI</name>
<gene>
    <name evidence="1" type="ORF">TorRG33x02_276090</name>
</gene>
<dbReference type="OrthoDB" id="1735757at2759"/>
<dbReference type="AlphaFoldDB" id="A0A2P5CR44"/>
<sequence length="97" mass="10999">MRMVQVGHIEKAAANILVPLMASDSILVEGSIVPRYQAQLCNSLMPLETKVVVEEKKRKDQIYKLVDERFGKKGELQALEPPKEVIKTQLFLHQKQG</sequence>
<comment type="caution">
    <text evidence="1">The sequence shown here is derived from an EMBL/GenBank/DDBJ whole genome shotgun (WGS) entry which is preliminary data.</text>
</comment>
<evidence type="ECO:0000313" key="2">
    <source>
        <dbReference type="Proteomes" id="UP000237000"/>
    </source>
</evidence>
<accession>A0A2P5CR44</accession>
<reference evidence="2" key="1">
    <citation type="submission" date="2016-06" db="EMBL/GenBank/DDBJ databases">
        <title>Parallel loss of symbiosis genes in relatives of nitrogen-fixing non-legume Parasponia.</title>
        <authorList>
            <person name="Van Velzen R."/>
            <person name="Holmer R."/>
            <person name="Bu F."/>
            <person name="Rutten L."/>
            <person name="Van Zeijl A."/>
            <person name="Liu W."/>
            <person name="Santuari L."/>
            <person name="Cao Q."/>
            <person name="Sharma T."/>
            <person name="Shen D."/>
            <person name="Roswanjaya Y."/>
            <person name="Wardhani T."/>
            <person name="Kalhor M.S."/>
            <person name="Jansen J."/>
            <person name="Van den Hoogen J."/>
            <person name="Gungor B."/>
            <person name="Hartog M."/>
            <person name="Hontelez J."/>
            <person name="Verver J."/>
            <person name="Yang W.-C."/>
            <person name="Schijlen E."/>
            <person name="Repin R."/>
            <person name="Schilthuizen M."/>
            <person name="Schranz E."/>
            <person name="Heidstra R."/>
            <person name="Miyata K."/>
            <person name="Fedorova E."/>
            <person name="Kohlen W."/>
            <person name="Bisseling T."/>
            <person name="Smit S."/>
            <person name="Geurts R."/>
        </authorList>
    </citation>
    <scope>NUCLEOTIDE SEQUENCE [LARGE SCALE GENOMIC DNA]</scope>
    <source>
        <strain evidence="2">cv. RG33-2</strain>
    </source>
</reference>
<evidence type="ECO:0000313" key="1">
    <source>
        <dbReference type="EMBL" id="PON63528.1"/>
    </source>
</evidence>
<keyword evidence="2" id="KW-1185">Reference proteome</keyword>
<protein>
    <submittedName>
        <fullName evidence="1">Uncharacterized protein</fullName>
    </submittedName>
</protein>
<proteinExistence type="predicted"/>
<dbReference type="InParanoid" id="A0A2P5CR44"/>
<organism evidence="1 2">
    <name type="scientific">Trema orientale</name>
    <name type="common">Charcoal tree</name>
    <name type="synonym">Celtis orientalis</name>
    <dbReference type="NCBI Taxonomy" id="63057"/>
    <lineage>
        <taxon>Eukaryota</taxon>
        <taxon>Viridiplantae</taxon>
        <taxon>Streptophyta</taxon>
        <taxon>Embryophyta</taxon>
        <taxon>Tracheophyta</taxon>
        <taxon>Spermatophyta</taxon>
        <taxon>Magnoliopsida</taxon>
        <taxon>eudicotyledons</taxon>
        <taxon>Gunneridae</taxon>
        <taxon>Pentapetalae</taxon>
        <taxon>rosids</taxon>
        <taxon>fabids</taxon>
        <taxon>Rosales</taxon>
        <taxon>Cannabaceae</taxon>
        <taxon>Trema</taxon>
    </lineage>
</organism>
<dbReference type="Proteomes" id="UP000237000">
    <property type="component" value="Unassembled WGS sequence"/>
</dbReference>
<dbReference type="EMBL" id="JXTC01000336">
    <property type="protein sequence ID" value="PON63528.1"/>
    <property type="molecule type" value="Genomic_DNA"/>
</dbReference>